<dbReference type="PROSITE" id="PS51257">
    <property type="entry name" value="PROKAR_LIPOPROTEIN"/>
    <property type="match status" value="1"/>
</dbReference>
<proteinExistence type="predicted"/>
<keyword evidence="2" id="KW-1185">Reference proteome</keyword>
<sequence length="102" mass="10553">MRSYFRALVLLSAATGCVTVSKQQYANMSAGAIGCPAEELTISGEKNSYSVGEQALPWTAECRGHRFICSAAGQTVSCKEELKAVEAPSAAPAAAQAAEGPQ</sequence>
<evidence type="ECO:0008006" key="3">
    <source>
        <dbReference type="Google" id="ProtNLM"/>
    </source>
</evidence>
<evidence type="ECO:0000313" key="1">
    <source>
        <dbReference type="EMBL" id="RKH60244.1"/>
    </source>
</evidence>
<name>A0A3A8QAD5_9BACT</name>
<dbReference type="AlphaFoldDB" id="A0A3A8QAD5"/>
<protein>
    <recommendedName>
        <fullName evidence="3">Lipoprotein</fullName>
    </recommendedName>
</protein>
<evidence type="ECO:0000313" key="2">
    <source>
        <dbReference type="Proteomes" id="UP000272888"/>
    </source>
</evidence>
<dbReference type="EMBL" id="RAWB01000118">
    <property type="protein sequence ID" value="RKH60244.1"/>
    <property type="molecule type" value="Genomic_DNA"/>
</dbReference>
<comment type="caution">
    <text evidence="1">The sequence shown here is derived from an EMBL/GenBank/DDBJ whole genome shotgun (WGS) entry which is preliminary data.</text>
</comment>
<reference evidence="2" key="1">
    <citation type="submission" date="2018-09" db="EMBL/GenBank/DDBJ databases">
        <authorList>
            <person name="Livingstone P.G."/>
            <person name="Whitworth D.E."/>
        </authorList>
    </citation>
    <scope>NUCLEOTIDE SEQUENCE [LARGE SCALE GENOMIC DNA]</scope>
    <source>
        <strain evidence="2">CA051B</strain>
    </source>
</reference>
<gene>
    <name evidence="1" type="ORF">D7V93_13600</name>
</gene>
<dbReference type="Proteomes" id="UP000272888">
    <property type="component" value="Unassembled WGS sequence"/>
</dbReference>
<accession>A0A3A8QAD5</accession>
<organism evidence="1 2">
    <name type="scientific">Corallococcus llansteffanensis</name>
    <dbReference type="NCBI Taxonomy" id="2316731"/>
    <lineage>
        <taxon>Bacteria</taxon>
        <taxon>Pseudomonadati</taxon>
        <taxon>Myxococcota</taxon>
        <taxon>Myxococcia</taxon>
        <taxon>Myxococcales</taxon>
        <taxon>Cystobacterineae</taxon>
        <taxon>Myxococcaceae</taxon>
        <taxon>Corallococcus</taxon>
    </lineage>
</organism>
<dbReference type="RefSeq" id="WP_120643820.1">
    <property type="nucleotide sequence ID" value="NZ_RAWB01000118.1"/>
</dbReference>